<accession>A0AAU7QFZ8</accession>
<evidence type="ECO:0000313" key="7">
    <source>
        <dbReference type="EMBL" id="XBS71833.1"/>
    </source>
</evidence>
<protein>
    <submittedName>
        <fullName evidence="7">NfeD family protein</fullName>
    </submittedName>
</protein>
<feature type="transmembrane region" description="Helical" evidence="5">
    <location>
        <begin position="56"/>
        <end position="76"/>
    </location>
</feature>
<dbReference type="InterPro" id="IPR012340">
    <property type="entry name" value="NA-bd_OB-fold"/>
</dbReference>
<gene>
    <name evidence="7" type="ORF">ABK905_07190</name>
</gene>
<dbReference type="InterPro" id="IPR002810">
    <property type="entry name" value="NfeD-like_C"/>
</dbReference>
<feature type="domain" description="NfeD-like C-terminal" evidence="6">
    <location>
        <begin position="93"/>
        <end position="148"/>
    </location>
</feature>
<sequence>MMLTALVVNPHWFWISLGGLLLAAEMLGAGGFLLWSGCAAVAVGLVIWAVPMNWAAQGLLFALLTLASGFLWWYWLRGHSRSLPATLLNRRGDQLVGTHAILIEPVVNGVGRVRIGDGTWRATCDDDLPAGATVEVAAAEGITLHVRPIKVSDSSPSDYR</sequence>
<keyword evidence="2 5" id="KW-0812">Transmembrane</keyword>
<keyword evidence="3 5" id="KW-1133">Transmembrane helix</keyword>
<dbReference type="EMBL" id="CP157947">
    <property type="protein sequence ID" value="XBS71833.1"/>
    <property type="molecule type" value="Genomic_DNA"/>
</dbReference>
<feature type="transmembrane region" description="Helical" evidence="5">
    <location>
        <begin position="6"/>
        <end position="24"/>
    </location>
</feature>
<comment type="subcellular location">
    <subcellularLocation>
        <location evidence="1">Membrane</location>
        <topology evidence="1">Multi-pass membrane protein</topology>
    </subcellularLocation>
</comment>
<evidence type="ECO:0000256" key="2">
    <source>
        <dbReference type="ARBA" id="ARBA00022692"/>
    </source>
</evidence>
<organism evidence="7">
    <name type="scientific">Acerihabitans sp. KWT182</name>
    <dbReference type="NCBI Taxonomy" id="3157919"/>
    <lineage>
        <taxon>Bacteria</taxon>
        <taxon>Pseudomonadati</taxon>
        <taxon>Pseudomonadota</taxon>
        <taxon>Gammaproteobacteria</taxon>
        <taxon>Enterobacterales</taxon>
        <taxon>Pectobacteriaceae</taxon>
        <taxon>Acerihabitans</taxon>
    </lineage>
</organism>
<evidence type="ECO:0000256" key="5">
    <source>
        <dbReference type="SAM" id="Phobius"/>
    </source>
</evidence>
<dbReference type="PANTHER" id="PTHR33507">
    <property type="entry name" value="INNER MEMBRANE PROTEIN YBBJ"/>
    <property type="match status" value="1"/>
</dbReference>
<dbReference type="PANTHER" id="PTHR33507:SF3">
    <property type="entry name" value="INNER MEMBRANE PROTEIN YBBJ"/>
    <property type="match status" value="1"/>
</dbReference>
<dbReference type="Pfam" id="PF01957">
    <property type="entry name" value="NfeD"/>
    <property type="match status" value="1"/>
</dbReference>
<evidence type="ECO:0000259" key="6">
    <source>
        <dbReference type="Pfam" id="PF01957"/>
    </source>
</evidence>
<proteinExistence type="predicted"/>
<evidence type="ECO:0000256" key="1">
    <source>
        <dbReference type="ARBA" id="ARBA00004141"/>
    </source>
</evidence>
<evidence type="ECO:0000256" key="3">
    <source>
        <dbReference type="ARBA" id="ARBA00022989"/>
    </source>
</evidence>
<dbReference type="InterPro" id="IPR052165">
    <property type="entry name" value="Membrane_assoc_protease"/>
</dbReference>
<dbReference type="GO" id="GO:0005886">
    <property type="term" value="C:plasma membrane"/>
    <property type="evidence" value="ECO:0007669"/>
    <property type="project" value="TreeGrafter"/>
</dbReference>
<dbReference type="SUPFAM" id="SSF141322">
    <property type="entry name" value="NfeD domain-like"/>
    <property type="match status" value="1"/>
</dbReference>
<dbReference type="AlphaFoldDB" id="A0AAU7QFZ8"/>
<evidence type="ECO:0000256" key="4">
    <source>
        <dbReference type="ARBA" id="ARBA00023136"/>
    </source>
</evidence>
<dbReference type="Gene3D" id="2.40.50.140">
    <property type="entry name" value="Nucleic acid-binding proteins"/>
    <property type="match status" value="1"/>
</dbReference>
<name>A0AAU7QFZ8_9GAMM</name>
<reference evidence="7" key="1">
    <citation type="submission" date="2024-06" db="EMBL/GenBank/DDBJ databases">
        <authorList>
            <person name="Coelho C."/>
            <person name="Bento M."/>
            <person name="Garcia E."/>
            <person name="Camelo A."/>
            <person name="Brandao I."/>
            <person name="Espirito Santo C."/>
            <person name="Trovao J."/>
            <person name="Verissimo A."/>
            <person name="Costa J."/>
            <person name="Tiago I."/>
        </authorList>
    </citation>
    <scope>NUCLEOTIDE SEQUENCE</scope>
    <source>
        <strain evidence="7">KWT182</strain>
    </source>
</reference>
<keyword evidence="4 5" id="KW-0472">Membrane</keyword>